<dbReference type="Gene3D" id="3.30.70.3490">
    <property type="match status" value="1"/>
</dbReference>
<feature type="region of interest" description="Disordered" evidence="16">
    <location>
        <begin position="523"/>
        <end position="617"/>
    </location>
</feature>
<dbReference type="InterPro" id="IPR000648">
    <property type="entry name" value="Oxysterol-bd"/>
</dbReference>
<dbReference type="GO" id="GO:0005634">
    <property type="term" value="C:nucleus"/>
    <property type="evidence" value="ECO:0007669"/>
    <property type="project" value="UniProtKB-ARBA"/>
</dbReference>
<accession>A0A9P0KQ73</accession>
<dbReference type="FunFam" id="2.30.29.30:FF:000011">
    <property type="entry name" value="Oxysterol-binding protein"/>
    <property type="match status" value="1"/>
</dbReference>
<keyword evidence="11" id="KW-0446">Lipid-binding</keyword>
<dbReference type="GO" id="GO:0097038">
    <property type="term" value="C:perinuclear endoplasmic reticulum"/>
    <property type="evidence" value="ECO:0007669"/>
    <property type="project" value="TreeGrafter"/>
</dbReference>
<feature type="compositionally biased region" description="Basic residues" evidence="16">
    <location>
        <begin position="528"/>
        <end position="537"/>
    </location>
</feature>
<evidence type="ECO:0000256" key="2">
    <source>
        <dbReference type="ARBA" id="ARBA00004514"/>
    </source>
</evidence>
<feature type="compositionally biased region" description="Basic residues" evidence="16">
    <location>
        <begin position="283"/>
        <end position="296"/>
    </location>
</feature>
<dbReference type="CDD" id="cd13287">
    <property type="entry name" value="PH_ORP3_ORP6_ORP7"/>
    <property type="match status" value="1"/>
</dbReference>
<dbReference type="AlphaFoldDB" id="A0A9P0KQ73"/>
<keyword evidence="5 14" id="KW-0813">Transport</keyword>
<comment type="subcellular location">
    <subcellularLocation>
        <location evidence="1">Cell membrane</location>
    </subcellularLocation>
    <subcellularLocation>
        <location evidence="2">Cytoplasm</location>
        <location evidence="2">Cytosol</location>
    </subcellularLocation>
    <subcellularLocation>
        <location evidence="3">Endoplasmic reticulum membrane</location>
    </subcellularLocation>
</comment>
<dbReference type="InterPro" id="IPR001849">
    <property type="entry name" value="PH_domain"/>
</dbReference>
<dbReference type="Pfam" id="PF15409">
    <property type="entry name" value="PH_8"/>
    <property type="match status" value="1"/>
</dbReference>
<dbReference type="GO" id="GO:0005789">
    <property type="term" value="C:endoplasmic reticulum membrane"/>
    <property type="evidence" value="ECO:0007669"/>
    <property type="project" value="UniProtKB-SubCell"/>
</dbReference>
<dbReference type="PROSITE" id="PS50003">
    <property type="entry name" value="PH_DOMAIN"/>
    <property type="match status" value="1"/>
</dbReference>
<protein>
    <recommendedName>
        <fullName evidence="14">Oxysterol-binding protein</fullName>
    </recommendedName>
</protein>
<proteinExistence type="inferred from homology"/>
<keyword evidence="8" id="KW-0597">Phosphoprotein</keyword>
<evidence type="ECO:0000256" key="15">
    <source>
        <dbReference type="SAM" id="Coils"/>
    </source>
</evidence>
<dbReference type="Gene3D" id="2.40.160.120">
    <property type="match status" value="1"/>
</dbReference>
<keyword evidence="10 14" id="KW-0445">Lipid transport</keyword>
<feature type="compositionally biased region" description="Low complexity" evidence="16">
    <location>
        <begin position="565"/>
        <end position="593"/>
    </location>
</feature>
<dbReference type="Pfam" id="PF01237">
    <property type="entry name" value="Oxysterol_BP"/>
    <property type="match status" value="1"/>
</dbReference>
<keyword evidence="19" id="KW-1185">Reference proteome</keyword>
<evidence type="ECO:0000256" key="11">
    <source>
        <dbReference type="ARBA" id="ARBA00023121"/>
    </source>
</evidence>
<dbReference type="GO" id="GO:0005829">
    <property type="term" value="C:cytosol"/>
    <property type="evidence" value="ECO:0007669"/>
    <property type="project" value="UniProtKB-SubCell"/>
</dbReference>
<comment type="similarity">
    <text evidence="4 13">Belongs to the OSBP family.</text>
</comment>
<dbReference type="OrthoDB" id="1854502at2759"/>
<keyword evidence="12" id="KW-0472">Membrane</keyword>
<evidence type="ECO:0000256" key="9">
    <source>
        <dbReference type="ARBA" id="ARBA00022824"/>
    </source>
</evidence>
<comment type="caution">
    <text evidence="18">The sequence shown here is derived from an EMBL/GenBank/DDBJ whole genome shotgun (WGS) entry which is preliminary data.</text>
</comment>
<feature type="region of interest" description="Disordered" evidence="16">
    <location>
        <begin position="21"/>
        <end position="63"/>
    </location>
</feature>
<keyword evidence="7" id="KW-0963">Cytoplasm</keyword>
<dbReference type="Proteomes" id="UP001152888">
    <property type="component" value="Unassembled WGS sequence"/>
</dbReference>
<keyword evidence="9" id="KW-0256">Endoplasmic reticulum</keyword>
<name>A0A9P0KQ73_ACAOB</name>
<feature type="domain" description="PH" evidence="17">
    <location>
        <begin position="81"/>
        <end position="176"/>
    </location>
</feature>
<dbReference type="GO" id="GO:0005886">
    <property type="term" value="C:plasma membrane"/>
    <property type="evidence" value="ECO:0007669"/>
    <property type="project" value="UniProtKB-SubCell"/>
</dbReference>
<evidence type="ECO:0000256" key="4">
    <source>
        <dbReference type="ARBA" id="ARBA00008842"/>
    </source>
</evidence>
<evidence type="ECO:0000256" key="12">
    <source>
        <dbReference type="ARBA" id="ARBA00023136"/>
    </source>
</evidence>
<evidence type="ECO:0000256" key="3">
    <source>
        <dbReference type="ARBA" id="ARBA00004586"/>
    </source>
</evidence>
<dbReference type="SMART" id="SM00233">
    <property type="entry name" value="PH"/>
    <property type="match status" value="1"/>
</dbReference>
<evidence type="ECO:0000259" key="17">
    <source>
        <dbReference type="PROSITE" id="PS50003"/>
    </source>
</evidence>
<dbReference type="PANTHER" id="PTHR10972">
    <property type="entry name" value="OXYSTEROL-BINDING PROTEIN-RELATED"/>
    <property type="match status" value="1"/>
</dbReference>
<evidence type="ECO:0000256" key="14">
    <source>
        <dbReference type="RuleBase" id="RU003845"/>
    </source>
</evidence>
<evidence type="ECO:0000256" key="1">
    <source>
        <dbReference type="ARBA" id="ARBA00004236"/>
    </source>
</evidence>
<dbReference type="InterPro" id="IPR037239">
    <property type="entry name" value="OSBP_sf"/>
</dbReference>
<feature type="region of interest" description="Disordered" evidence="16">
    <location>
        <begin position="272"/>
        <end position="325"/>
    </location>
</feature>
<dbReference type="EMBL" id="CAKOFQ010006863">
    <property type="protein sequence ID" value="CAH1977663.1"/>
    <property type="molecule type" value="Genomic_DNA"/>
</dbReference>
<evidence type="ECO:0000256" key="8">
    <source>
        <dbReference type="ARBA" id="ARBA00022553"/>
    </source>
</evidence>
<dbReference type="InterPro" id="IPR018494">
    <property type="entry name" value="Oxysterol-bd_CS"/>
</dbReference>
<feature type="coiled-coil region" evidence="15">
    <location>
        <begin position="238"/>
        <end position="265"/>
    </location>
</feature>
<dbReference type="InterPro" id="IPR041680">
    <property type="entry name" value="PH_8"/>
</dbReference>
<dbReference type="FunFam" id="2.40.160.120:FF:000001">
    <property type="entry name" value="Oxysterol-binding protein"/>
    <property type="match status" value="1"/>
</dbReference>
<evidence type="ECO:0000313" key="18">
    <source>
        <dbReference type="EMBL" id="CAH1977663.1"/>
    </source>
</evidence>
<sequence>MATSDNRKSPQLGKIKLKIGNSTVTASDSDASVDTNSLSAESVTEQNQQRNVEKRRKKNRRGSEWEIMAGLKDGQRFENKPNPFNGYLHKKRKWPLKGWHKRYFLIDKGVLVYGKGPTEISKGKIHGTLDIGLSVISTKQKRRRIDIDAEEFIYHLKAKSDEAFSNWVQQLTAHRLFRQHILTYGTNVGALFKPTDGLHSIPRTPEILSRDGSLTRGLQPPNGSIRLSLWIHESLSALEQQQRESASAEQSLTKLTKLLQQIESNSIVVVESTGEAQSPNVKKDRRKFGLKKKKSSKGGSVDLTIQFSGNKSTTGTDTDNTSPLSYPRTPGTHILRSYHSTTALFKANSFSALSCSPQPNAVSSTTSTLPIPTAASNAPTPDSLSNVDVISLSADNQMREDFVTLAKSVLTTLKNLTFGLTTERERLKNALEVEAQAPANVSNQNLLTLKNNLNQVLQQNSDLRNRLVRIHETSDLEDLSSLDHLSENHRAAGGTGTGTYTAASLSYSSSCVSATEFFDAEDLPANEKKHRPRHNHKRAEPTDDEGGYRPNAEEESEVRTRSESSSEAGSLSSEAELEEGSISSESELGAELANSERAELGDTSGLTGRRTALPVPRPPTEGLSLWNLLSRNIGKDLSQISMPVALNEPLNVLQRLCEELEYSELLDKAASIDDPYERMVEIAAFAVSAYASTLSRAGNKPFNPLLGETYECIREDKGFRFLAEQVSHHPPISACYAESTNFTFWQDARVKTKFWGKSMEFQPLGNVHVLLPKTGDHYVWNKVTTCVHNLFSGQRWVDQYGELRITNGRITCKLTFAKASYWSAKRHEVVGAVYDENGQPVRRLFGKWSESLYCGVAPSARCIWRAGTLPPNHERYYGFTRFAIELNELGPDQQLLPPTDTRLRPDQRALEEGDLNTAETLKLQLESMQRERRKRREELKITYQPRWFSSTADETWEYNGKYWETRRNSGFANLQFESLW</sequence>
<evidence type="ECO:0000256" key="7">
    <source>
        <dbReference type="ARBA" id="ARBA00022490"/>
    </source>
</evidence>
<dbReference type="GO" id="GO:0015485">
    <property type="term" value="F:cholesterol binding"/>
    <property type="evidence" value="ECO:0007669"/>
    <property type="project" value="TreeGrafter"/>
</dbReference>
<dbReference type="SUPFAM" id="SSF144000">
    <property type="entry name" value="Oxysterol-binding protein-like"/>
    <property type="match status" value="1"/>
</dbReference>
<dbReference type="PROSITE" id="PS01013">
    <property type="entry name" value="OSBP"/>
    <property type="match status" value="1"/>
</dbReference>
<evidence type="ECO:0000256" key="10">
    <source>
        <dbReference type="ARBA" id="ARBA00023055"/>
    </source>
</evidence>
<keyword evidence="6" id="KW-1003">Cell membrane</keyword>
<evidence type="ECO:0000313" key="19">
    <source>
        <dbReference type="Proteomes" id="UP001152888"/>
    </source>
</evidence>
<gene>
    <name evidence="18" type="ORF">ACAOBT_LOCUS12803</name>
</gene>
<evidence type="ECO:0000256" key="16">
    <source>
        <dbReference type="SAM" id="MobiDB-lite"/>
    </source>
</evidence>
<evidence type="ECO:0000256" key="13">
    <source>
        <dbReference type="RuleBase" id="RU003844"/>
    </source>
</evidence>
<dbReference type="Gene3D" id="2.30.29.30">
    <property type="entry name" value="Pleckstrin-homology domain (PH domain)/Phosphotyrosine-binding domain (PTB)"/>
    <property type="match status" value="1"/>
</dbReference>
<dbReference type="SUPFAM" id="SSF50729">
    <property type="entry name" value="PH domain-like"/>
    <property type="match status" value="1"/>
</dbReference>
<keyword evidence="15" id="KW-0175">Coiled coil</keyword>
<dbReference type="PANTHER" id="PTHR10972:SF203">
    <property type="entry name" value="OXYSTEROL-BINDING PROTEIN HOMOLOG 3"/>
    <property type="match status" value="1"/>
</dbReference>
<dbReference type="InterPro" id="IPR011993">
    <property type="entry name" value="PH-like_dom_sf"/>
</dbReference>
<dbReference type="GO" id="GO:0006699">
    <property type="term" value="P:bile acid biosynthetic process"/>
    <property type="evidence" value="ECO:0007669"/>
    <property type="project" value="UniProtKB-ARBA"/>
</dbReference>
<feature type="compositionally biased region" description="Polar residues" evidence="16">
    <location>
        <begin position="305"/>
        <end position="324"/>
    </location>
</feature>
<feature type="compositionally biased region" description="Polar residues" evidence="16">
    <location>
        <begin position="21"/>
        <end position="44"/>
    </location>
</feature>
<dbReference type="GO" id="GO:0120015">
    <property type="term" value="F:sterol transfer activity"/>
    <property type="evidence" value="ECO:0007669"/>
    <property type="project" value="UniProtKB-ARBA"/>
</dbReference>
<evidence type="ECO:0000256" key="5">
    <source>
        <dbReference type="ARBA" id="ARBA00022448"/>
    </source>
</evidence>
<organism evidence="18 19">
    <name type="scientific">Acanthoscelides obtectus</name>
    <name type="common">Bean weevil</name>
    <name type="synonym">Bruchus obtectus</name>
    <dbReference type="NCBI Taxonomy" id="200917"/>
    <lineage>
        <taxon>Eukaryota</taxon>
        <taxon>Metazoa</taxon>
        <taxon>Ecdysozoa</taxon>
        <taxon>Arthropoda</taxon>
        <taxon>Hexapoda</taxon>
        <taxon>Insecta</taxon>
        <taxon>Pterygota</taxon>
        <taxon>Neoptera</taxon>
        <taxon>Endopterygota</taxon>
        <taxon>Coleoptera</taxon>
        <taxon>Polyphaga</taxon>
        <taxon>Cucujiformia</taxon>
        <taxon>Chrysomeloidea</taxon>
        <taxon>Chrysomelidae</taxon>
        <taxon>Bruchinae</taxon>
        <taxon>Bruchini</taxon>
        <taxon>Acanthoscelides</taxon>
    </lineage>
</organism>
<reference evidence="18" key="1">
    <citation type="submission" date="2022-03" db="EMBL/GenBank/DDBJ databases">
        <authorList>
            <person name="Sayadi A."/>
        </authorList>
    </citation>
    <scope>NUCLEOTIDE SEQUENCE</scope>
</reference>
<evidence type="ECO:0000256" key="6">
    <source>
        <dbReference type="ARBA" id="ARBA00022475"/>
    </source>
</evidence>